<dbReference type="Gene3D" id="1.20.1720.10">
    <property type="entry name" value="Multidrug resistance protein D"/>
    <property type="match status" value="1"/>
</dbReference>
<feature type="transmembrane region" description="Helical" evidence="6">
    <location>
        <begin position="173"/>
        <end position="191"/>
    </location>
</feature>
<name>A0A250WU04_9CHLO</name>
<protein>
    <recommendedName>
        <fullName evidence="7">Major facilitator superfamily (MFS) profile domain-containing protein</fullName>
    </recommendedName>
</protein>
<dbReference type="AlphaFoldDB" id="A0A250WU04"/>
<evidence type="ECO:0000313" key="9">
    <source>
        <dbReference type="Proteomes" id="UP000232323"/>
    </source>
</evidence>
<feature type="transmembrane region" description="Helical" evidence="6">
    <location>
        <begin position="261"/>
        <end position="281"/>
    </location>
</feature>
<dbReference type="PANTHER" id="PTHR23502:SF5">
    <property type="entry name" value="QUINIDINE RESISTANCE PROTEIN 3"/>
    <property type="match status" value="1"/>
</dbReference>
<dbReference type="InterPro" id="IPR036259">
    <property type="entry name" value="MFS_trans_sf"/>
</dbReference>
<keyword evidence="3 6" id="KW-1133">Transmembrane helix</keyword>
<feature type="transmembrane region" description="Helical" evidence="6">
    <location>
        <begin position="142"/>
        <end position="161"/>
    </location>
</feature>
<feature type="region of interest" description="Disordered" evidence="5">
    <location>
        <begin position="57"/>
        <end position="82"/>
    </location>
</feature>
<dbReference type="InterPro" id="IPR020846">
    <property type="entry name" value="MFS_dom"/>
</dbReference>
<evidence type="ECO:0000256" key="1">
    <source>
        <dbReference type="ARBA" id="ARBA00004141"/>
    </source>
</evidence>
<feature type="transmembrane region" description="Helical" evidence="6">
    <location>
        <begin position="229"/>
        <end position="249"/>
    </location>
</feature>
<dbReference type="EMBL" id="BEGY01000006">
    <property type="protein sequence ID" value="GAX74294.1"/>
    <property type="molecule type" value="Genomic_DNA"/>
</dbReference>
<keyword evidence="9" id="KW-1185">Reference proteome</keyword>
<dbReference type="GO" id="GO:0005886">
    <property type="term" value="C:plasma membrane"/>
    <property type="evidence" value="ECO:0007669"/>
    <property type="project" value="TreeGrafter"/>
</dbReference>
<gene>
    <name evidence="8" type="ORF">CEUSTIGMA_g1743.t1</name>
</gene>
<evidence type="ECO:0000256" key="3">
    <source>
        <dbReference type="ARBA" id="ARBA00022989"/>
    </source>
</evidence>
<evidence type="ECO:0000313" key="8">
    <source>
        <dbReference type="EMBL" id="GAX74294.1"/>
    </source>
</evidence>
<dbReference type="SUPFAM" id="SSF103473">
    <property type="entry name" value="MFS general substrate transporter"/>
    <property type="match status" value="1"/>
</dbReference>
<organism evidence="8 9">
    <name type="scientific">Chlamydomonas eustigma</name>
    <dbReference type="NCBI Taxonomy" id="1157962"/>
    <lineage>
        <taxon>Eukaryota</taxon>
        <taxon>Viridiplantae</taxon>
        <taxon>Chlorophyta</taxon>
        <taxon>core chlorophytes</taxon>
        <taxon>Chlorophyceae</taxon>
        <taxon>CS clade</taxon>
        <taxon>Chlamydomonadales</taxon>
        <taxon>Chlamydomonadaceae</taxon>
        <taxon>Chlamydomonas</taxon>
    </lineage>
</organism>
<evidence type="ECO:0000256" key="4">
    <source>
        <dbReference type="ARBA" id="ARBA00023136"/>
    </source>
</evidence>
<comment type="caution">
    <text evidence="8">The sequence shown here is derived from an EMBL/GenBank/DDBJ whole genome shotgun (WGS) entry which is preliminary data.</text>
</comment>
<dbReference type="OrthoDB" id="2441642at2759"/>
<feature type="transmembrane region" description="Helical" evidence="6">
    <location>
        <begin position="499"/>
        <end position="522"/>
    </location>
</feature>
<dbReference type="GO" id="GO:0022857">
    <property type="term" value="F:transmembrane transporter activity"/>
    <property type="evidence" value="ECO:0007669"/>
    <property type="project" value="InterPro"/>
</dbReference>
<feature type="domain" description="Major facilitator superfamily (MFS) profile" evidence="7">
    <location>
        <begin position="106"/>
        <end position="524"/>
    </location>
</feature>
<proteinExistence type="predicted"/>
<feature type="transmembrane region" description="Helical" evidence="6">
    <location>
        <begin position="406"/>
        <end position="426"/>
    </location>
</feature>
<dbReference type="PANTHER" id="PTHR23502">
    <property type="entry name" value="MAJOR FACILITATOR SUPERFAMILY"/>
    <property type="match status" value="1"/>
</dbReference>
<feature type="transmembrane region" description="Helical" evidence="6">
    <location>
        <begin position="432"/>
        <end position="459"/>
    </location>
</feature>
<dbReference type="InterPro" id="IPR011701">
    <property type="entry name" value="MFS"/>
</dbReference>
<evidence type="ECO:0000259" key="7">
    <source>
        <dbReference type="PROSITE" id="PS50850"/>
    </source>
</evidence>
<comment type="subcellular location">
    <subcellularLocation>
        <location evidence="1">Membrane</location>
        <topology evidence="1">Multi-pass membrane protein</topology>
    </subcellularLocation>
</comment>
<accession>A0A250WU04</accession>
<evidence type="ECO:0000256" key="6">
    <source>
        <dbReference type="SAM" id="Phobius"/>
    </source>
</evidence>
<dbReference type="Pfam" id="PF07690">
    <property type="entry name" value="MFS_1"/>
    <property type="match status" value="1"/>
</dbReference>
<feature type="transmembrane region" description="Helical" evidence="6">
    <location>
        <begin position="106"/>
        <end position="127"/>
    </location>
</feature>
<reference evidence="8 9" key="1">
    <citation type="submission" date="2017-08" db="EMBL/GenBank/DDBJ databases">
        <title>Acidophilic green algal genome provides insights into adaptation to an acidic environment.</title>
        <authorList>
            <person name="Hirooka S."/>
            <person name="Hirose Y."/>
            <person name="Kanesaki Y."/>
            <person name="Higuchi S."/>
            <person name="Fujiwara T."/>
            <person name="Onuma R."/>
            <person name="Era A."/>
            <person name="Ohbayashi R."/>
            <person name="Uzuka A."/>
            <person name="Nozaki H."/>
            <person name="Yoshikawa H."/>
            <person name="Miyagishima S.Y."/>
        </authorList>
    </citation>
    <scope>NUCLEOTIDE SEQUENCE [LARGE SCALE GENOMIC DNA]</scope>
    <source>
        <strain evidence="8 9">NIES-2499</strain>
    </source>
</reference>
<feature type="transmembrane region" description="Helical" evidence="6">
    <location>
        <begin position="471"/>
        <end position="493"/>
    </location>
</feature>
<keyword evidence="2 6" id="KW-0812">Transmembrane</keyword>
<feature type="transmembrane region" description="Helical" evidence="6">
    <location>
        <begin position="197"/>
        <end position="222"/>
    </location>
</feature>
<dbReference type="Proteomes" id="UP000232323">
    <property type="component" value="Unassembled WGS sequence"/>
</dbReference>
<evidence type="ECO:0000256" key="2">
    <source>
        <dbReference type="ARBA" id="ARBA00022692"/>
    </source>
</evidence>
<feature type="transmembrane region" description="Helical" evidence="6">
    <location>
        <begin position="362"/>
        <end position="386"/>
    </location>
</feature>
<dbReference type="STRING" id="1157962.A0A250WU04"/>
<feature type="transmembrane region" description="Helical" evidence="6">
    <location>
        <begin position="332"/>
        <end position="350"/>
    </location>
</feature>
<dbReference type="PROSITE" id="PS50850">
    <property type="entry name" value="MFS"/>
    <property type="match status" value="1"/>
</dbReference>
<sequence length="540" mass="57758">MAAFASAEEIVINSTDEYGHTIARAWSTGDRAATPVRQVEFSRLFDANSLTILSRLSQQTSNKAPSRDASVSMHGPSSHHHDAASVHENLQGSIYSVWTKLERYSILLVVAIASLMVPFCDTIYLPALPDIATDLKATDTEVATTVSIYMFMVGLMALVWGPASDRFGRRINYYLALALFLVTTVVCIFSLNIQMLIAFRCLQGVAVASFVSVGGGVVADIFPPHERGFASGLFMITLLVGPVIGPLLGGGLSEAYGWRSTFIFLSVFAGVIVLPLVLFMLPETHQYLKLQQLHAKDPTATADIKEADEIKQNPPVFQMPWMPLRFLLEAEIAPHAITAFFSFGAMFASLTELPVAMAASPYSLSVSMIGLTYLPQGIGSLIACPVSGKLSDYAALRHPGEPQARLLYSTLVSLLVSPAALLLYGWSLQYGLHISVALLAQFFIGAGCAFYLPGLYGYLSGLKQSEAGSAIAAAESTICVAAGIMILVSSVAVSSIGMGAFFTILAGFNGLTSLFAYIAIIFKFRKAPNQGQSSSSALVA</sequence>
<evidence type="ECO:0000256" key="5">
    <source>
        <dbReference type="SAM" id="MobiDB-lite"/>
    </source>
</evidence>
<keyword evidence="4 6" id="KW-0472">Membrane</keyword>